<organism evidence="1 2">
    <name type="scientific">Brachionus plicatilis</name>
    <name type="common">Marine rotifer</name>
    <name type="synonym">Brachionus muelleri</name>
    <dbReference type="NCBI Taxonomy" id="10195"/>
    <lineage>
        <taxon>Eukaryota</taxon>
        <taxon>Metazoa</taxon>
        <taxon>Spiralia</taxon>
        <taxon>Gnathifera</taxon>
        <taxon>Rotifera</taxon>
        <taxon>Eurotatoria</taxon>
        <taxon>Monogononta</taxon>
        <taxon>Pseudotrocha</taxon>
        <taxon>Ploima</taxon>
        <taxon>Brachionidae</taxon>
        <taxon>Brachionus</taxon>
    </lineage>
</organism>
<name>A0A3M7QEN6_BRAPC</name>
<sequence length="154" mass="17739">MPQMYNQNQSVVYAPIDSGSRAPNELYLEPASQVTNIKIKPKINVNFQMADAYSQQNTASNYPAYDQPVFSDQSVLSSYQQNQYLRQSYETMCVNRTQSKQANISYGSVFAKNEPNFKVHSSNDLSSINTDMCDLKNNFEEEVYNENMYFLKIF</sequence>
<protein>
    <submittedName>
        <fullName evidence="1">Uncharacterized protein</fullName>
    </submittedName>
</protein>
<dbReference type="EMBL" id="REGN01006471">
    <property type="protein sequence ID" value="RNA09395.1"/>
    <property type="molecule type" value="Genomic_DNA"/>
</dbReference>
<accession>A0A3M7QEN6</accession>
<dbReference type="Proteomes" id="UP000276133">
    <property type="component" value="Unassembled WGS sequence"/>
</dbReference>
<proteinExistence type="predicted"/>
<keyword evidence="2" id="KW-1185">Reference proteome</keyword>
<gene>
    <name evidence="1" type="ORF">BpHYR1_023778</name>
</gene>
<evidence type="ECO:0000313" key="1">
    <source>
        <dbReference type="EMBL" id="RNA09395.1"/>
    </source>
</evidence>
<reference evidence="1 2" key="1">
    <citation type="journal article" date="2018" name="Sci. Rep.">
        <title>Genomic signatures of local adaptation to the degree of environmental predictability in rotifers.</title>
        <authorList>
            <person name="Franch-Gras L."/>
            <person name="Hahn C."/>
            <person name="Garcia-Roger E.M."/>
            <person name="Carmona M.J."/>
            <person name="Serra M."/>
            <person name="Gomez A."/>
        </authorList>
    </citation>
    <scope>NUCLEOTIDE SEQUENCE [LARGE SCALE GENOMIC DNA]</scope>
    <source>
        <strain evidence="1">HYR1</strain>
    </source>
</reference>
<dbReference type="AlphaFoldDB" id="A0A3M7QEN6"/>
<comment type="caution">
    <text evidence="1">The sequence shown here is derived from an EMBL/GenBank/DDBJ whole genome shotgun (WGS) entry which is preliminary data.</text>
</comment>
<evidence type="ECO:0000313" key="2">
    <source>
        <dbReference type="Proteomes" id="UP000276133"/>
    </source>
</evidence>